<dbReference type="AlphaFoldDB" id="V5HUV2"/>
<evidence type="ECO:0000313" key="7">
    <source>
        <dbReference type="EMBL" id="JAB79957.1"/>
    </source>
</evidence>
<comment type="similarity">
    <text evidence="5">Belongs to the salp15 family.</text>
</comment>
<keyword evidence="3 6" id="KW-0732">Signal</keyword>
<dbReference type="Pfam" id="PF12115">
    <property type="entry name" value="Salp15"/>
    <property type="match status" value="1"/>
</dbReference>
<organism evidence="7">
    <name type="scientific">Ixodes ricinus</name>
    <name type="common">Common tick</name>
    <name type="synonym">Acarus ricinus</name>
    <dbReference type="NCBI Taxonomy" id="34613"/>
    <lineage>
        <taxon>Eukaryota</taxon>
        <taxon>Metazoa</taxon>
        <taxon>Ecdysozoa</taxon>
        <taxon>Arthropoda</taxon>
        <taxon>Chelicerata</taxon>
        <taxon>Arachnida</taxon>
        <taxon>Acari</taxon>
        <taxon>Parasitiformes</taxon>
        <taxon>Ixodida</taxon>
        <taxon>Ixodoidea</taxon>
        <taxon>Ixodidae</taxon>
        <taxon>Ixodinae</taxon>
        <taxon>Ixodes</taxon>
    </lineage>
</organism>
<sequence>RLVCIILFVCLLSVLVGCKVTDERTAVKPPEGKKNAPQIKFKYPSYIRHHQAFALKLLDICQKYTPETRRSNDKHTSSTATINDLKVDFKNCTFFCKREFGNVTLPLPKETPCGPNNLGHARKKEDCVAYITWMLAFPHSFERERNDRLPLYRK</sequence>
<accession>V5HUV2</accession>
<feature type="chain" id="PRO_5004738166" evidence="6">
    <location>
        <begin position="19"/>
        <end position="154"/>
    </location>
</feature>
<reference evidence="7" key="1">
    <citation type="journal article" date="2015" name="Sci. Rep.">
        <title>Tissue- and time-dependent transcription in Ixodes ricinus salivary glands and midguts when blood feeding on the vertebrate host.</title>
        <authorList>
            <person name="Kotsyfakis M."/>
            <person name="Schwarz A."/>
            <person name="Erhart J."/>
            <person name="Ribeiro J.M."/>
        </authorList>
    </citation>
    <scope>NUCLEOTIDE SEQUENCE</scope>
    <source>
        <tissue evidence="7">Salivary gland and midgut</tissue>
    </source>
</reference>
<evidence type="ECO:0000256" key="2">
    <source>
        <dbReference type="ARBA" id="ARBA00022525"/>
    </source>
</evidence>
<feature type="non-terminal residue" evidence="7">
    <location>
        <position position="1"/>
    </location>
</feature>
<dbReference type="GO" id="GO:0005576">
    <property type="term" value="C:extracellular region"/>
    <property type="evidence" value="ECO:0007669"/>
    <property type="project" value="UniProtKB-SubCell"/>
</dbReference>
<proteinExistence type="evidence at transcript level"/>
<keyword evidence="2" id="KW-0964">Secreted</keyword>
<feature type="signal peptide" evidence="6">
    <location>
        <begin position="1"/>
        <end position="18"/>
    </location>
</feature>
<keyword evidence="4" id="KW-0325">Glycoprotein</keyword>
<dbReference type="EMBL" id="GANP01004511">
    <property type="protein sequence ID" value="JAB79957.1"/>
    <property type="molecule type" value="mRNA"/>
</dbReference>
<evidence type="ECO:0000256" key="3">
    <source>
        <dbReference type="ARBA" id="ARBA00022729"/>
    </source>
</evidence>
<evidence type="ECO:0000256" key="4">
    <source>
        <dbReference type="ARBA" id="ARBA00023180"/>
    </source>
</evidence>
<protein>
    <submittedName>
        <fullName evidence="7">Putative secreted salivary protein salp15 iper-1</fullName>
    </submittedName>
</protein>
<dbReference type="InterPro" id="IPR021971">
    <property type="entry name" value="Salp15"/>
</dbReference>
<evidence type="ECO:0000256" key="6">
    <source>
        <dbReference type="SAM" id="SignalP"/>
    </source>
</evidence>
<evidence type="ECO:0000256" key="1">
    <source>
        <dbReference type="ARBA" id="ARBA00004613"/>
    </source>
</evidence>
<comment type="subcellular location">
    <subcellularLocation>
        <location evidence="1">Secreted</location>
    </subcellularLocation>
</comment>
<name>V5HUV2_IXORI</name>
<evidence type="ECO:0000256" key="5">
    <source>
        <dbReference type="ARBA" id="ARBA00034321"/>
    </source>
</evidence>